<evidence type="ECO:0000313" key="2">
    <source>
        <dbReference type="EMBL" id="MFC3680549.1"/>
    </source>
</evidence>
<feature type="transmembrane region" description="Helical" evidence="1">
    <location>
        <begin position="6"/>
        <end position="23"/>
    </location>
</feature>
<dbReference type="RefSeq" id="WP_376866548.1">
    <property type="nucleotide sequence ID" value="NZ_JBHRYB010000009.1"/>
</dbReference>
<name>A0ABV7VSR6_9GAMM</name>
<evidence type="ECO:0000256" key="1">
    <source>
        <dbReference type="SAM" id="Phobius"/>
    </source>
</evidence>
<feature type="transmembrane region" description="Helical" evidence="1">
    <location>
        <begin position="84"/>
        <end position="103"/>
    </location>
</feature>
<dbReference type="EMBL" id="JBHRYB010000009">
    <property type="protein sequence ID" value="MFC3680549.1"/>
    <property type="molecule type" value="Genomic_DNA"/>
</dbReference>
<feature type="transmembrane region" description="Helical" evidence="1">
    <location>
        <begin position="44"/>
        <end position="64"/>
    </location>
</feature>
<reference evidence="3" key="1">
    <citation type="journal article" date="2019" name="Int. J. Syst. Evol. Microbiol.">
        <title>The Global Catalogue of Microorganisms (GCM) 10K type strain sequencing project: providing services to taxonomists for standard genome sequencing and annotation.</title>
        <authorList>
            <consortium name="The Broad Institute Genomics Platform"/>
            <consortium name="The Broad Institute Genome Sequencing Center for Infectious Disease"/>
            <person name="Wu L."/>
            <person name="Ma J."/>
        </authorList>
    </citation>
    <scope>NUCLEOTIDE SEQUENCE [LARGE SCALE GENOMIC DNA]</scope>
    <source>
        <strain evidence="3">KCTC 42424</strain>
    </source>
</reference>
<keyword evidence="3" id="KW-1185">Reference proteome</keyword>
<proteinExistence type="predicted"/>
<evidence type="ECO:0000313" key="3">
    <source>
        <dbReference type="Proteomes" id="UP001595722"/>
    </source>
</evidence>
<accession>A0ABV7VSR6</accession>
<keyword evidence="1" id="KW-1133">Transmembrane helix</keyword>
<comment type="caution">
    <text evidence="2">The sequence shown here is derived from an EMBL/GenBank/DDBJ whole genome shotgun (WGS) entry which is preliminary data.</text>
</comment>
<feature type="transmembrane region" description="Helical" evidence="1">
    <location>
        <begin position="136"/>
        <end position="156"/>
    </location>
</feature>
<dbReference type="Proteomes" id="UP001595722">
    <property type="component" value="Unassembled WGS sequence"/>
</dbReference>
<keyword evidence="1" id="KW-0472">Membrane</keyword>
<feature type="transmembrane region" description="Helical" evidence="1">
    <location>
        <begin position="110"/>
        <end position="130"/>
    </location>
</feature>
<gene>
    <name evidence="2" type="ORF">ACFOMG_10630</name>
</gene>
<protein>
    <submittedName>
        <fullName evidence="2">Uncharacterized protein</fullName>
    </submittedName>
</protein>
<organism evidence="2 3">
    <name type="scientific">Bacterioplanoides pacificum</name>
    <dbReference type="NCBI Taxonomy" id="1171596"/>
    <lineage>
        <taxon>Bacteria</taxon>
        <taxon>Pseudomonadati</taxon>
        <taxon>Pseudomonadota</taxon>
        <taxon>Gammaproteobacteria</taxon>
        <taxon>Oceanospirillales</taxon>
        <taxon>Oceanospirillaceae</taxon>
        <taxon>Bacterioplanoides</taxon>
    </lineage>
</organism>
<sequence length="168" mass="18816">MTITQILALGVRLFAIGLVLNALQQSSYFFQALLDNRENMLAELPYMLTSAAVPLLVALLLWLFPTRVVQSFVPANEEPALEPLTALTLTHILLLAMAFYFFYDVVVALIYHLSLMLVSGRGWGWSALLRLSPDELAGLMMKLFEFIISLALLFNARRVARLLLKVSS</sequence>
<keyword evidence="1" id="KW-0812">Transmembrane</keyword>